<dbReference type="PANTHER" id="PTHR28581:SF2">
    <property type="entry name" value="NUTRITIONALLY-REGULATED ADIPOSE AND CARDIAC ENRICHED PROTEIN HOMOLOG ISOFORM X1"/>
    <property type="match status" value="1"/>
</dbReference>
<dbReference type="Pfam" id="PF22883">
    <property type="entry name" value="Consortin_N"/>
    <property type="match status" value="1"/>
</dbReference>
<dbReference type="SUPFAM" id="SSF48452">
    <property type="entry name" value="TPR-like"/>
    <property type="match status" value="1"/>
</dbReference>
<accession>A0A8J5CFQ8</accession>
<dbReference type="GO" id="GO:0042998">
    <property type="term" value="P:positive regulation of Golgi to plasma membrane protein transport"/>
    <property type="evidence" value="ECO:0007669"/>
    <property type="project" value="TreeGrafter"/>
</dbReference>
<dbReference type="GO" id="GO:0005802">
    <property type="term" value="C:trans-Golgi network"/>
    <property type="evidence" value="ECO:0007669"/>
    <property type="project" value="InterPro"/>
</dbReference>
<dbReference type="Gene3D" id="1.25.40.10">
    <property type="entry name" value="Tetratricopeptide repeat domain"/>
    <property type="match status" value="1"/>
</dbReference>
<evidence type="ECO:0000259" key="1">
    <source>
        <dbReference type="Pfam" id="PF22883"/>
    </source>
</evidence>
<comment type="caution">
    <text evidence="2">The sequence shown here is derived from an EMBL/GenBank/DDBJ whole genome shotgun (WGS) entry which is preliminary data.</text>
</comment>
<dbReference type="EMBL" id="QNUK01000003">
    <property type="protein sequence ID" value="KAF5909686.1"/>
    <property type="molecule type" value="Genomic_DNA"/>
</dbReference>
<name>A0A8J5CFQ8_CLAMG</name>
<keyword evidence="3" id="KW-1185">Reference proteome</keyword>
<gene>
    <name evidence="2" type="ORF">DAT39_000576</name>
</gene>
<dbReference type="PANTHER" id="PTHR28581">
    <property type="entry name" value="CONSORTIN"/>
    <property type="match status" value="1"/>
</dbReference>
<organism evidence="2 3">
    <name type="scientific">Clarias magur</name>
    <name type="common">Asian catfish</name>
    <name type="synonym">Macropteronotus magur</name>
    <dbReference type="NCBI Taxonomy" id="1594786"/>
    <lineage>
        <taxon>Eukaryota</taxon>
        <taxon>Metazoa</taxon>
        <taxon>Chordata</taxon>
        <taxon>Craniata</taxon>
        <taxon>Vertebrata</taxon>
        <taxon>Euteleostomi</taxon>
        <taxon>Actinopterygii</taxon>
        <taxon>Neopterygii</taxon>
        <taxon>Teleostei</taxon>
        <taxon>Ostariophysi</taxon>
        <taxon>Siluriformes</taxon>
        <taxon>Clariidae</taxon>
        <taxon>Clarias</taxon>
    </lineage>
</organism>
<dbReference type="Proteomes" id="UP000727407">
    <property type="component" value="Unassembled WGS sequence"/>
</dbReference>
<evidence type="ECO:0000313" key="2">
    <source>
        <dbReference type="EMBL" id="KAF5909686.1"/>
    </source>
</evidence>
<sequence length="226" mass="25435">IAELFIDEKNYEKALQFIQAEKMFYEVALIELTALQGSTGSQEDSTQGSSGWLSQEELSEQALQAQDLERLAQICIMSKRPHLALEYSGKATKIHQRAFGNDHPITARSLELLGTVYAEIGKNEYSASLGQCVSALSKTSSVPESYNNTLNSFTLSDKDSDLWHRKDLHPPSDTLKPKVINCKIPTSILKRTNPPFSSQRRKTERHVRFSEPEITVHDIPYYDCLG</sequence>
<feature type="non-terminal residue" evidence="2">
    <location>
        <position position="226"/>
    </location>
</feature>
<reference evidence="2" key="1">
    <citation type="submission" date="2020-07" db="EMBL/GenBank/DDBJ databases">
        <title>Clarias magur genome sequencing, assembly and annotation.</title>
        <authorList>
            <person name="Kushwaha B."/>
            <person name="Kumar R."/>
            <person name="Das P."/>
            <person name="Joshi C.G."/>
            <person name="Kumar D."/>
            <person name="Nagpure N.S."/>
            <person name="Pandey M."/>
            <person name="Agarwal S."/>
            <person name="Srivastava S."/>
            <person name="Singh M."/>
            <person name="Sahoo L."/>
            <person name="Jayasankar P."/>
            <person name="Meher P.K."/>
            <person name="Koringa P.G."/>
            <person name="Iquebal M.A."/>
            <person name="Das S.P."/>
            <person name="Bit A."/>
            <person name="Patnaik S."/>
            <person name="Patel N."/>
            <person name="Shah T.M."/>
            <person name="Hinsu A."/>
            <person name="Jena J.K."/>
        </authorList>
    </citation>
    <scope>NUCLEOTIDE SEQUENCE</scope>
    <source>
        <strain evidence="2">CIFAMagur01</strain>
        <tissue evidence="2">Testis</tissue>
    </source>
</reference>
<feature type="non-terminal residue" evidence="2">
    <location>
        <position position="1"/>
    </location>
</feature>
<dbReference type="GO" id="GO:0005886">
    <property type="term" value="C:plasma membrane"/>
    <property type="evidence" value="ECO:0007669"/>
    <property type="project" value="TreeGrafter"/>
</dbReference>
<dbReference type="OrthoDB" id="9946233at2759"/>
<dbReference type="AlphaFoldDB" id="A0A8J5CFQ8"/>
<dbReference type="Pfam" id="PF13424">
    <property type="entry name" value="TPR_12"/>
    <property type="match status" value="1"/>
</dbReference>
<dbReference type="GO" id="GO:0071253">
    <property type="term" value="F:connexin binding"/>
    <property type="evidence" value="ECO:0007669"/>
    <property type="project" value="InterPro"/>
</dbReference>
<proteinExistence type="predicted"/>
<evidence type="ECO:0000313" key="3">
    <source>
        <dbReference type="Proteomes" id="UP000727407"/>
    </source>
</evidence>
<dbReference type="InterPro" id="IPR054132">
    <property type="entry name" value="Consortin_N"/>
</dbReference>
<dbReference type="GO" id="GO:0030133">
    <property type="term" value="C:transport vesicle"/>
    <property type="evidence" value="ECO:0007669"/>
    <property type="project" value="TreeGrafter"/>
</dbReference>
<protein>
    <submittedName>
        <fullName evidence="2">Nutritionally-regulated adipose and cardiac enriched protein isoform X1</fullName>
    </submittedName>
</protein>
<dbReference type="InterPro" id="IPR042318">
    <property type="entry name" value="Consortin"/>
</dbReference>
<dbReference type="InterPro" id="IPR011990">
    <property type="entry name" value="TPR-like_helical_dom_sf"/>
</dbReference>
<feature type="domain" description="Consortin N-terminal" evidence="1">
    <location>
        <begin position="1"/>
        <end position="38"/>
    </location>
</feature>